<evidence type="ECO:0000256" key="4">
    <source>
        <dbReference type="ARBA" id="ARBA00023004"/>
    </source>
</evidence>
<dbReference type="PROSITE" id="PS00086">
    <property type="entry name" value="CYTOCHROME_P450"/>
    <property type="match status" value="1"/>
</dbReference>
<keyword evidence="7" id="KW-1133">Transmembrane helix</keyword>
<dbReference type="InterPro" id="IPR001128">
    <property type="entry name" value="Cyt_P450"/>
</dbReference>
<dbReference type="PRINTS" id="PR00465">
    <property type="entry name" value="EP450IV"/>
</dbReference>
<evidence type="ECO:0000256" key="7">
    <source>
        <dbReference type="SAM" id="Phobius"/>
    </source>
</evidence>
<protein>
    <submittedName>
        <fullName evidence="8">Uncharacterized protein</fullName>
    </submittedName>
</protein>
<keyword evidence="4 5" id="KW-0408">Iron</keyword>
<proteinExistence type="inferred from homology"/>
<feature type="transmembrane region" description="Helical" evidence="7">
    <location>
        <begin position="41"/>
        <end position="58"/>
    </location>
</feature>
<gene>
    <name evidence="8" type="ORF">B5807_01538</name>
</gene>
<keyword evidence="6" id="KW-0560">Oxidoreductase</keyword>
<feature type="binding site" description="axial binding residue" evidence="5">
    <location>
        <position position="461"/>
    </location>
    <ligand>
        <name>heme</name>
        <dbReference type="ChEBI" id="CHEBI:30413"/>
    </ligand>
    <ligandPart>
        <name>Fe</name>
        <dbReference type="ChEBI" id="CHEBI:18248"/>
    </ligandPart>
</feature>
<evidence type="ECO:0000256" key="3">
    <source>
        <dbReference type="ARBA" id="ARBA00022723"/>
    </source>
</evidence>
<feature type="transmembrane region" description="Helical" evidence="7">
    <location>
        <begin position="12"/>
        <end position="29"/>
    </location>
</feature>
<dbReference type="GO" id="GO:0004497">
    <property type="term" value="F:monooxygenase activity"/>
    <property type="evidence" value="ECO:0007669"/>
    <property type="project" value="UniProtKB-KW"/>
</dbReference>
<reference evidence="8 9" key="1">
    <citation type="journal article" date="2017" name="Genome Announc.">
        <title>Genome sequence of the saprophytic ascomycete Epicoccum nigrum ICMP 19927 strain isolated from New Zealand.</title>
        <authorList>
            <person name="Fokin M."/>
            <person name="Fleetwood D."/>
            <person name="Weir B.S."/>
            <person name="Villas-Boas S.G."/>
        </authorList>
    </citation>
    <scope>NUCLEOTIDE SEQUENCE [LARGE SCALE GENOMIC DNA]</scope>
    <source>
        <strain evidence="8 9">ICMP 19927</strain>
    </source>
</reference>
<sequence>MELPLPSLSQFGALVPMVVLAALAFRIAHTQFFHPLSAFPGPWYASSFSLTMALISLTKREPEYLMYLIHQYGSDKPIRISPTMLFFPRASALKDIYRSPACNRKTNLYGSGVLGPPHLFSTLDGGEHRALRKALANAPWTVGALKKSWEKRFDDQINLFMEKMREHARAKRIVCLSDKVAEFAADIMSMVSFTTPFGCVERQEDVRDILKNWRLGLSFFGFAVRWRWFRDVVLQLPVVGLWFLPKIENGTGMGWLMCEADRQVCAREELNASGEKSASAETPKDFMQHCLDARFPDGSPLTPSQKRAHITLLIQAGADTTATAMGCILRFLATNPHTLAEARGEIEAADRANLLSSPIQFEETRQHLPYFVGCIKEGLRLQPPGTNLYARVIPKEGKMVDGHFVPGGTEVTSYAYCVQRDRSLYGDDAEEFKPERWLAGEERTFELEAAQFTFGMGPRVCLGKDVAVMEMYKLLPEIVRRFDIELLEPGKYVVDGGVAYNVGFTGRLTPRPSVAGGVLC</sequence>
<organism evidence="8 9">
    <name type="scientific">Epicoccum nigrum</name>
    <name type="common">Soil fungus</name>
    <name type="synonym">Epicoccum purpurascens</name>
    <dbReference type="NCBI Taxonomy" id="105696"/>
    <lineage>
        <taxon>Eukaryota</taxon>
        <taxon>Fungi</taxon>
        <taxon>Dikarya</taxon>
        <taxon>Ascomycota</taxon>
        <taxon>Pezizomycotina</taxon>
        <taxon>Dothideomycetes</taxon>
        <taxon>Pleosporomycetidae</taxon>
        <taxon>Pleosporales</taxon>
        <taxon>Pleosporineae</taxon>
        <taxon>Didymellaceae</taxon>
        <taxon>Epicoccum</taxon>
    </lineage>
</organism>
<evidence type="ECO:0000313" key="8">
    <source>
        <dbReference type="EMBL" id="OSS54215.1"/>
    </source>
</evidence>
<dbReference type="PANTHER" id="PTHR24305:SF232">
    <property type="entry name" value="P450, PUTATIVE (EUROFUNG)-RELATED"/>
    <property type="match status" value="1"/>
</dbReference>
<dbReference type="EMBL" id="KZ107838">
    <property type="protein sequence ID" value="OSS54215.1"/>
    <property type="molecule type" value="Genomic_DNA"/>
</dbReference>
<keyword evidence="3 5" id="KW-0479">Metal-binding</keyword>
<evidence type="ECO:0000256" key="1">
    <source>
        <dbReference type="ARBA" id="ARBA00001971"/>
    </source>
</evidence>
<keyword evidence="6" id="KW-0503">Monooxygenase</keyword>
<dbReference type="AlphaFoldDB" id="A0A1Y2MDL2"/>
<dbReference type="InParanoid" id="A0A1Y2MDL2"/>
<accession>A0A1Y2MDL2</accession>
<keyword evidence="7" id="KW-0812">Transmembrane</keyword>
<dbReference type="PANTHER" id="PTHR24305">
    <property type="entry name" value="CYTOCHROME P450"/>
    <property type="match status" value="1"/>
</dbReference>
<keyword evidence="9" id="KW-1185">Reference proteome</keyword>
<comment type="similarity">
    <text evidence="2 6">Belongs to the cytochrome P450 family.</text>
</comment>
<dbReference type="GO" id="GO:0016705">
    <property type="term" value="F:oxidoreductase activity, acting on paired donors, with incorporation or reduction of molecular oxygen"/>
    <property type="evidence" value="ECO:0007669"/>
    <property type="project" value="InterPro"/>
</dbReference>
<comment type="cofactor">
    <cofactor evidence="1 5">
        <name>heme</name>
        <dbReference type="ChEBI" id="CHEBI:30413"/>
    </cofactor>
</comment>
<keyword evidence="7" id="KW-0472">Membrane</keyword>
<keyword evidence="5 6" id="KW-0349">Heme</keyword>
<dbReference type="GO" id="GO:0020037">
    <property type="term" value="F:heme binding"/>
    <property type="evidence" value="ECO:0007669"/>
    <property type="project" value="InterPro"/>
</dbReference>
<dbReference type="Pfam" id="PF00067">
    <property type="entry name" value="p450"/>
    <property type="match status" value="1"/>
</dbReference>
<dbReference type="InterPro" id="IPR050121">
    <property type="entry name" value="Cytochrome_P450_monoxygenase"/>
</dbReference>
<dbReference type="STRING" id="105696.A0A1Y2MDL2"/>
<dbReference type="InterPro" id="IPR017972">
    <property type="entry name" value="Cyt_P450_CS"/>
</dbReference>
<dbReference type="InterPro" id="IPR036396">
    <property type="entry name" value="Cyt_P450_sf"/>
</dbReference>
<dbReference type="InterPro" id="IPR002403">
    <property type="entry name" value="Cyt_P450_E_grp-IV"/>
</dbReference>
<dbReference type="Gene3D" id="1.10.630.10">
    <property type="entry name" value="Cytochrome P450"/>
    <property type="match status" value="1"/>
</dbReference>
<evidence type="ECO:0000256" key="5">
    <source>
        <dbReference type="PIRSR" id="PIRSR602403-1"/>
    </source>
</evidence>
<dbReference type="Proteomes" id="UP000193240">
    <property type="component" value="Unassembled WGS sequence"/>
</dbReference>
<evidence type="ECO:0000256" key="2">
    <source>
        <dbReference type="ARBA" id="ARBA00010617"/>
    </source>
</evidence>
<name>A0A1Y2MDL2_EPING</name>
<dbReference type="PRINTS" id="PR00385">
    <property type="entry name" value="P450"/>
</dbReference>
<evidence type="ECO:0000256" key="6">
    <source>
        <dbReference type="RuleBase" id="RU000461"/>
    </source>
</evidence>
<evidence type="ECO:0000313" key="9">
    <source>
        <dbReference type="Proteomes" id="UP000193240"/>
    </source>
</evidence>
<dbReference type="SUPFAM" id="SSF48264">
    <property type="entry name" value="Cytochrome P450"/>
    <property type="match status" value="1"/>
</dbReference>
<dbReference type="GO" id="GO:0005506">
    <property type="term" value="F:iron ion binding"/>
    <property type="evidence" value="ECO:0007669"/>
    <property type="project" value="InterPro"/>
</dbReference>
<dbReference type="OMA" id="GPLKNAW"/>